<evidence type="ECO:0000313" key="4">
    <source>
        <dbReference type="EMBL" id="CAH0521195.1"/>
    </source>
</evidence>
<dbReference type="InterPro" id="IPR002487">
    <property type="entry name" value="TF_Kbox"/>
</dbReference>
<keyword evidence="2" id="KW-0472">Membrane</keyword>
<keyword evidence="1" id="KW-0175">Coiled coil</keyword>
<organism evidence="4 5">
    <name type="scientific">Peronospora belbahrii</name>
    <dbReference type="NCBI Taxonomy" id="622444"/>
    <lineage>
        <taxon>Eukaryota</taxon>
        <taxon>Sar</taxon>
        <taxon>Stramenopiles</taxon>
        <taxon>Oomycota</taxon>
        <taxon>Peronosporomycetes</taxon>
        <taxon>Peronosporales</taxon>
        <taxon>Peronosporaceae</taxon>
        <taxon>Peronospora</taxon>
    </lineage>
</organism>
<evidence type="ECO:0000259" key="3">
    <source>
        <dbReference type="Pfam" id="PF01486"/>
    </source>
</evidence>
<dbReference type="Pfam" id="PF01486">
    <property type="entry name" value="K-box"/>
    <property type="match status" value="1"/>
</dbReference>
<sequence length="412" mass="46213">MKRRPLRAAGGVKLSVICICLSTIALQILTTPSLASSLSFFTSLNPMDLFIWTSMTSSSEPPDIFSMDLRLYNLSVHHVCYVDEEDPGKEQDQIRAVNPFAGVLKTLTEFVATVMTRQQSGECSSVVVTWEDHPLATHSRAKDARLEVEEIDEDRDLNDGAVEVVSESYSYEVQVWVTDWGLDGLWNAANRKVTSLDPFLVLVDLPLEQEIGFRVRMKAKQTKKSVLGFLLPIEFFTTQTDGEWSDVVTLSPTKDEELKAIVTSLAGNKLLMLLLTVCIGFSCLVVVQLYARPGLAMTRQRELLSAQLSRRSLSARSDISNEADCTAATDYNVIDSDKTTQELEHEIHDLRQELSDLEDEVRQLMLFSGCGIETLTPHELEHLECELTHTLKRIRYLKKHGSIPEINNCTKG</sequence>
<evidence type="ECO:0000256" key="1">
    <source>
        <dbReference type="SAM" id="Coils"/>
    </source>
</evidence>
<keyword evidence="2" id="KW-0812">Transmembrane</keyword>
<feature type="coiled-coil region" evidence="1">
    <location>
        <begin position="340"/>
        <end position="367"/>
    </location>
</feature>
<name>A0ABN8D700_9STRA</name>
<evidence type="ECO:0000256" key="2">
    <source>
        <dbReference type="SAM" id="Phobius"/>
    </source>
</evidence>
<evidence type="ECO:0000313" key="5">
    <source>
        <dbReference type="Proteomes" id="UP001158986"/>
    </source>
</evidence>
<reference evidence="4 5" key="1">
    <citation type="submission" date="2021-11" db="EMBL/GenBank/DDBJ databases">
        <authorList>
            <person name="Islam A."/>
            <person name="Islam S."/>
            <person name="Flora M.S."/>
            <person name="Rahman M."/>
            <person name="Ziaur R.M."/>
            <person name="Epstein J.H."/>
            <person name="Hassan M."/>
            <person name="Klassen M."/>
            <person name="Woodard K."/>
            <person name="Webb A."/>
            <person name="Webby R.J."/>
            <person name="El Zowalaty M.E."/>
        </authorList>
    </citation>
    <scope>NUCLEOTIDE SEQUENCE [LARGE SCALE GENOMIC DNA]</scope>
    <source>
        <strain evidence="4">Pbs1</strain>
    </source>
</reference>
<keyword evidence="2" id="KW-1133">Transmembrane helix</keyword>
<dbReference type="EMBL" id="CAKLCB010000375">
    <property type="protein sequence ID" value="CAH0521195.1"/>
    <property type="molecule type" value="Genomic_DNA"/>
</dbReference>
<comment type="caution">
    <text evidence="4">The sequence shown here is derived from an EMBL/GenBank/DDBJ whole genome shotgun (WGS) entry which is preliminary data.</text>
</comment>
<dbReference type="Proteomes" id="UP001158986">
    <property type="component" value="Unassembled WGS sequence"/>
</dbReference>
<keyword evidence="5" id="KW-1185">Reference proteome</keyword>
<feature type="transmembrane region" description="Helical" evidence="2">
    <location>
        <begin position="270"/>
        <end position="291"/>
    </location>
</feature>
<accession>A0ABN8D700</accession>
<gene>
    <name evidence="4" type="ORF">PBS001_LOCUS7655</name>
</gene>
<proteinExistence type="predicted"/>
<protein>
    <recommendedName>
        <fullName evidence="3">K-box domain-containing protein</fullName>
    </recommendedName>
</protein>
<feature type="domain" description="K-box" evidence="3">
    <location>
        <begin position="337"/>
        <end position="410"/>
    </location>
</feature>